<evidence type="ECO:0000313" key="4">
    <source>
        <dbReference type="Proteomes" id="UP000824890"/>
    </source>
</evidence>
<sequence>MALHCKSYNLVFDLKVPNFFVTHQFPTLAVSNTAASTSLLGGSTRLLHLPKSYPIHCNMVSPIGSRLRPCRVKREENSQTTNVESVSVDEDTLKQDLETAIEEENYVEAARIRDRLKELQEDNKASVLSANTRFYQAFRNGDLAAMESLWSKTGKPCCVHPGAKGITGYDDVMESWEVVWMNYEFPLLIELKDVEVHVRGDVGYVTCMEFVKTKGSSSWGAQFVSNVFEKIGGEWFICIHHASPVDI</sequence>
<organism evidence="3 4">
    <name type="scientific">Brassica napus</name>
    <name type="common">Rape</name>
    <dbReference type="NCBI Taxonomy" id="3708"/>
    <lineage>
        <taxon>Eukaryota</taxon>
        <taxon>Viridiplantae</taxon>
        <taxon>Streptophyta</taxon>
        <taxon>Embryophyta</taxon>
        <taxon>Tracheophyta</taxon>
        <taxon>Spermatophyta</taxon>
        <taxon>Magnoliopsida</taxon>
        <taxon>eudicotyledons</taxon>
        <taxon>Gunneridae</taxon>
        <taxon>Pentapetalae</taxon>
        <taxon>rosids</taxon>
        <taxon>malvids</taxon>
        <taxon>Brassicales</taxon>
        <taxon>Brassicaceae</taxon>
        <taxon>Brassiceae</taxon>
        <taxon>Brassica</taxon>
    </lineage>
</organism>
<dbReference type="EMBL" id="JAGKQM010000011">
    <property type="protein sequence ID" value="KAH0905044.1"/>
    <property type="molecule type" value="Genomic_DNA"/>
</dbReference>
<dbReference type="Pfam" id="PF13474">
    <property type="entry name" value="SnoaL_3"/>
    <property type="match status" value="1"/>
</dbReference>
<dbReference type="InterPro" id="IPR037401">
    <property type="entry name" value="SnoaL-like"/>
</dbReference>
<dbReference type="PANTHER" id="PTHR34957:SF1">
    <property type="entry name" value="NUCLEAR TRANSPORT FACTOR 2 (NTF2) FAMILY PROTEIN"/>
    <property type="match status" value="1"/>
</dbReference>
<gene>
    <name evidence="3" type="ORF">HID58_044547</name>
</gene>
<dbReference type="Gene3D" id="3.10.450.50">
    <property type="match status" value="1"/>
</dbReference>
<protein>
    <submittedName>
        <fullName evidence="3">Uncharacterized protein</fullName>
    </submittedName>
</protein>
<feature type="domain" description="UVR" evidence="1">
    <location>
        <begin position="92"/>
        <end position="121"/>
    </location>
</feature>
<comment type="caution">
    <text evidence="3">The sequence shown here is derived from an EMBL/GenBank/DDBJ whole genome shotgun (WGS) entry which is preliminary data.</text>
</comment>
<dbReference type="InterPro" id="IPR001943">
    <property type="entry name" value="UVR_dom"/>
</dbReference>
<reference evidence="3 4" key="1">
    <citation type="submission" date="2021-05" db="EMBL/GenBank/DDBJ databases">
        <title>Genome Assembly of Synthetic Allotetraploid Brassica napus Reveals Homoeologous Exchanges between Subgenomes.</title>
        <authorList>
            <person name="Davis J.T."/>
        </authorList>
    </citation>
    <scope>NUCLEOTIDE SEQUENCE [LARGE SCALE GENOMIC DNA]</scope>
    <source>
        <strain evidence="4">cv. Da-Ae</strain>
        <tissue evidence="3">Seedling</tissue>
    </source>
</reference>
<evidence type="ECO:0000313" key="3">
    <source>
        <dbReference type="EMBL" id="KAH0905044.1"/>
    </source>
</evidence>
<dbReference type="SUPFAM" id="SSF54427">
    <property type="entry name" value="NTF2-like"/>
    <property type="match status" value="1"/>
</dbReference>
<proteinExistence type="predicted"/>
<keyword evidence="4" id="KW-1185">Reference proteome</keyword>
<accession>A0ABQ8BJN6</accession>
<dbReference type="PANTHER" id="PTHR34957">
    <property type="entry name" value="NUCLEAR TRANSPORT FACTOR 2 (NTF2) FAMILY PROTEIN"/>
    <property type="match status" value="1"/>
</dbReference>
<name>A0ABQ8BJN6_BRANA</name>
<feature type="domain" description="SnoaL-like" evidence="2">
    <location>
        <begin position="127"/>
        <end position="245"/>
    </location>
</feature>
<dbReference type="Pfam" id="PF02151">
    <property type="entry name" value="UVR"/>
    <property type="match status" value="1"/>
</dbReference>
<dbReference type="Proteomes" id="UP000824890">
    <property type="component" value="Unassembled WGS sequence"/>
</dbReference>
<dbReference type="InterPro" id="IPR032710">
    <property type="entry name" value="NTF2-like_dom_sf"/>
</dbReference>
<evidence type="ECO:0000259" key="1">
    <source>
        <dbReference type="Pfam" id="PF02151"/>
    </source>
</evidence>
<evidence type="ECO:0000259" key="2">
    <source>
        <dbReference type="Pfam" id="PF13474"/>
    </source>
</evidence>